<protein>
    <submittedName>
        <fullName evidence="2">NAD(P)H-dependent oxidoreductase</fullName>
    </submittedName>
</protein>
<name>A0ABT1ZMR9_9BURK</name>
<accession>A0ABT1ZMR9</accession>
<proteinExistence type="predicted"/>
<dbReference type="Gene3D" id="3.40.50.360">
    <property type="match status" value="1"/>
</dbReference>
<dbReference type="InterPro" id="IPR029039">
    <property type="entry name" value="Flavoprotein-like_sf"/>
</dbReference>
<reference evidence="2 3" key="1">
    <citation type="submission" date="2022-08" db="EMBL/GenBank/DDBJ databases">
        <title>Reclassification of Massilia species as members of the genera Telluria, Duganella, Pseudoduganella, Mokoshia gen. nov. and Zemynaea gen. nov. using orthogonal and non-orthogonal genome-based approaches.</title>
        <authorList>
            <person name="Bowman J.P."/>
        </authorList>
    </citation>
    <scope>NUCLEOTIDE SEQUENCE [LARGE SCALE GENOMIC DNA]</scope>
    <source>
        <strain evidence="2 3">JCM 31316</strain>
    </source>
</reference>
<dbReference type="RefSeq" id="WP_258815829.1">
    <property type="nucleotide sequence ID" value="NZ_JANUGW010000004.1"/>
</dbReference>
<dbReference type="SUPFAM" id="SSF52218">
    <property type="entry name" value="Flavoproteins"/>
    <property type="match status" value="1"/>
</dbReference>
<dbReference type="PANTHER" id="PTHR30543">
    <property type="entry name" value="CHROMATE REDUCTASE"/>
    <property type="match status" value="1"/>
</dbReference>
<dbReference type="Pfam" id="PF03358">
    <property type="entry name" value="FMN_red"/>
    <property type="match status" value="1"/>
</dbReference>
<comment type="caution">
    <text evidence="2">The sequence shown here is derived from an EMBL/GenBank/DDBJ whole genome shotgun (WGS) entry which is preliminary data.</text>
</comment>
<sequence length="183" mass="19441">MSLRILALCGSQRSRSLTAGLLRACRDLAPAGIAIDCFEQHKDFPLFNPERTDLPPGVLALQDAITAADALLIASPEYAHGVTGTIKNTLDWVVNHAPFAGKPVAVLNPSYQSFHADEALKETLRTMSADLVLDACLRIPVIGSGADPDRIADVPRFVAPISAALRALIAHVERTAGASPRAE</sequence>
<dbReference type="InterPro" id="IPR005025">
    <property type="entry name" value="FMN_Rdtase-like_dom"/>
</dbReference>
<evidence type="ECO:0000313" key="2">
    <source>
        <dbReference type="EMBL" id="MCS0581213.1"/>
    </source>
</evidence>
<feature type="domain" description="NADPH-dependent FMN reductase-like" evidence="1">
    <location>
        <begin position="4"/>
        <end position="129"/>
    </location>
</feature>
<dbReference type="InterPro" id="IPR050712">
    <property type="entry name" value="NAD(P)H-dep_reductase"/>
</dbReference>
<dbReference type="PANTHER" id="PTHR30543:SF21">
    <property type="entry name" value="NAD(P)H-DEPENDENT FMN REDUCTASE LOT6"/>
    <property type="match status" value="1"/>
</dbReference>
<dbReference type="EMBL" id="JANUGW010000004">
    <property type="protein sequence ID" value="MCS0581213.1"/>
    <property type="molecule type" value="Genomic_DNA"/>
</dbReference>
<evidence type="ECO:0000313" key="3">
    <source>
        <dbReference type="Proteomes" id="UP001204151"/>
    </source>
</evidence>
<dbReference type="Proteomes" id="UP001204151">
    <property type="component" value="Unassembled WGS sequence"/>
</dbReference>
<organism evidence="2 3">
    <name type="scientific">Massilia pinisoli</name>
    <dbReference type="NCBI Taxonomy" id="1772194"/>
    <lineage>
        <taxon>Bacteria</taxon>
        <taxon>Pseudomonadati</taxon>
        <taxon>Pseudomonadota</taxon>
        <taxon>Betaproteobacteria</taxon>
        <taxon>Burkholderiales</taxon>
        <taxon>Oxalobacteraceae</taxon>
        <taxon>Telluria group</taxon>
        <taxon>Massilia</taxon>
    </lineage>
</organism>
<gene>
    <name evidence="2" type="ORF">NX784_06385</name>
</gene>
<keyword evidence="3" id="KW-1185">Reference proteome</keyword>
<evidence type="ECO:0000259" key="1">
    <source>
        <dbReference type="Pfam" id="PF03358"/>
    </source>
</evidence>